<feature type="compositionally biased region" description="Basic and acidic residues" evidence="1">
    <location>
        <begin position="46"/>
        <end position="69"/>
    </location>
</feature>
<protein>
    <submittedName>
        <fullName evidence="2">4-hydroxy-3-methylbut-2-enyl diphosphate reductase</fullName>
    </submittedName>
</protein>
<dbReference type="EMBL" id="NPEF01000004">
    <property type="protein sequence ID" value="PJZ94806.1"/>
    <property type="molecule type" value="Genomic_DNA"/>
</dbReference>
<proteinExistence type="predicted"/>
<dbReference type="Gene3D" id="2.30.30.100">
    <property type="match status" value="1"/>
</dbReference>
<dbReference type="OrthoDB" id="345356at2"/>
<dbReference type="NCBIfam" id="NF047433">
    <property type="entry name" value="Lepto_7_Nterm"/>
    <property type="match status" value="1"/>
</dbReference>
<sequence length="253" mass="28173">MTASTVILKNGKTLQGKIVNQSRTEVQIEVNGKVQIIPKSEISEINLKDPKKEDPKKVVTKQQETKTEEPSPAWKETKWTLTARSALLPGWGQWRMGQKKWAVISFALFAGSAFYTISSKQKADAEEANYKSNSVAITMAAFSDPTLNPVTSDSTVRDAALVARLIVTTTATNPYFESYNQAIQQYNQAQWLLGAIYGLQLIHTFLFARDFEKMQALMSDPNPEGLRFSASMVKSPTTGMTEITPTAVYTFKF</sequence>
<comment type="caution">
    <text evidence="2">The sequence shown here is derived from an EMBL/GenBank/DDBJ whole genome shotgun (WGS) entry which is preliminary data.</text>
</comment>
<evidence type="ECO:0000256" key="1">
    <source>
        <dbReference type="SAM" id="MobiDB-lite"/>
    </source>
</evidence>
<dbReference type="AlphaFoldDB" id="A0A2N0BE32"/>
<dbReference type="InterPro" id="IPR010920">
    <property type="entry name" value="LSM_dom_sf"/>
</dbReference>
<feature type="region of interest" description="Disordered" evidence="1">
    <location>
        <begin position="46"/>
        <end position="74"/>
    </location>
</feature>
<organism evidence="2">
    <name type="scientific">Leptospira ellisii</name>
    <dbReference type="NCBI Taxonomy" id="2023197"/>
    <lineage>
        <taxon>Bacteria</taxon>
        <taxon>Pseudomonadati</taxon>
        <taxon>Spirochaetota</taxon>
        <taxon>Spirochaetia</taxon>
        <taxon>Leptospirales</taxon>
        <taxon>Leptospiraceae</taxon>
        <taxon>Leptospira</taxon>
    </lineage>
</organism>
<gene>
    <name evidence="2" type="ORF">CH379_00895</name>
</gene>
<evidence type="ECO:0000313" key="2">
    <source>
        <dbReference type="EMBL" id="PJZ94806.1"/>
    </source>
</evidence>
<accession>A0A2N0BGD8</accession>
<reference evidence="2" key="1">
    <citation type="submission" date="2017-07" db="EMBL/GenBank/DDBJ databases">
        <title>Leptospira spp. isolated from tropical soils.</title>
        <authorList>
            <person name="Thibeaux R."/>
            <person name="Iraola G."/>
            <person name="Ferres I."/>
            <person name="Bierque E."/>
            <person name="Girault D."/>
            <person name="Soupe-Gilbert M.-E."/>
            <person name="Picardeau M."/>
            <person name="Goarant C."/>
        </authorList>
    </citation>
    <scope>NUCLEOTIDE SEQUENCE [LARGE SCALE GENOMIC DNA]</scope>
    <source>
        <strain evidence="2">ATI7-C-A5</strain>
    </source>
</reference>
<name>A0A2N0BE32_9LEPT</name>
<accession>A0A2N0BE32</accession>
<dbReference type="SUPFAM" id="SSF50182">
    <property type="entry name" value="Sm-like ribonucleoproteins"/>
    <property type="match status" value="1"/>
</dbReference>